<evidence type="ECO:0000313" key="4">
    <source>
        <dbReference type="Proteomes" id="UP001199710"/>
    </source>
</evidence>
<reference evidence="1 3" key="1">
    <citation type="submission" date="2020-07" db="EMBL/GenBank/DDBJ databases">
        <title>Description of Limosilactobacillus balticus sp. nov., Limosilactobacillus agrestis sp. nov., Limosilactobacillus albertensis sp. nov., Limosilactobacillus rudii sp. nov., Limosilactobacillus fastidiosus sp. nov., five novel Limosilactobacillus species isolated from the vertebrate gastrointestinal tract, and proposal of 6 subspecies of Limosilactobacillus reuteri adapted to the gastrointestinal tract of specific vertebrate hosts.</title>
        <authorList>
            <person name="Li F."/>
            <person name="Cheng C."/>
            <person name="Zheng J."/>
            <person name="Quevedo R.M."/>
            <person name="Li J."/>
            <person name="Roos S."/>
            <person name="Gaenzle M.G."/>
            <person name="Walter J."/>
        </authorList>
    </citation>
    <scope>NUCLEOTIDE SEQUENCE [LARGE SCALE GENOMIC DNA]</scope>
    <source>
        <strain evidence="1 3">BG-MG3-A</strain>
    </source>
</reference>
<organism evidence="1 3">
    <name type="scientific">Limosilactobacillus agrestis</name>
    <dbReference type="NCBI Taxonomy" id="2759748"/>
    <lineage>
        <taxon>Bacteria</taxon>
        <taxon>Bacillati</taxon>
        <taxon>Bacillota</taxon>
        <taxon>Bacilli</taxon>
        <taxon>Lactobacillales</taxon>
        <taxon>Lactobacillaceae</taxon>
        <taxon>Limosilactobacillus</taxon>
    </lineage>
</organism>
<dbReference type="Proteomes" id="UP000534578">
    <property type="component" value="Unassembled WGS sequence"/>
</dbReference>
<evidence type="ECO:0000313" key="1">
    <source>
        <dbReference type="EMBL" id="MBB1096299.1"/>
    </source>
</evidence>
<dbReference type="EMBL" id="JACIVE010000066">
    <property type="protein sequence ID" value="MBB1096299.1"/>
    <property type="molecule type" value="Genomic_DNA"/>
</dbReference>
<dbReference type="AlphaFoldDB" id="A0A7W3YLF1"/>
<keyword evidence="4" id="KW-1185">Reference proteome</keyword>
<gene>
    <name evidence="1" type="ORF">H5R92_08995</name>
    <name evidence="2" type="ORF">LTY36_08140</name>
</gene>
<comment type="caution">
    <text evidence="1">The sequence shown here is derived from an EMBL/GenBank/DDBJ whole genome shotgun (WGS) entry which is preliminary data.</text>
</comment>
<protein>
    <submittedName>
        <fullName evidence="1">Uncharacterized protein</fullName>
    </submittedName>
</protein>
<evidence type="ECO:0000313" key="2">
    <source>
        <dbReference type="EMBL" id="MCD7131157.1"/>
    </source>
</evidence>
<proteinExistence type="predicted"/>
<dbReference type="EMBL" id="JAJPDE010000071">
    <property type="protein sequence ID" value="MCD7131157.1"/>
    <property type="molecule type" value="Genomic_DNA"/>
</dbReference>
<dbReference type="RefSeq" id="WP_182579136.1">
    <property type="nucleotide sequence ID" value="NZ_JACIVE010000066.1"/>
</dbReference>
<accession>A0A7W3YLF1</accession>
<evidence type="ECO:0000313" key="3">
    <source>
        <dbReference type="Proteomes" id="UP000534578"/>
    </source>
</evidence>
<reference evidence="2 4" key="2">
    <citation type="submission" date="2021-12" db="EMBL/GenBank/DDBJ databases">
        <title>A phylogenomic analysis of Limosilactobacillus reuteri reveals ancient and stable evolutionary relationships with rodents and birds and zoonotic transmission to humans.</title>
        <authorList>
            <person name="Li F."/>
            <person name="Li X."/>
            <person name="Cheng C."/>
            <person name="Tollenaar S."/>
            <person name="Zhang J.S."/>
            <person name="Simpson D."/>
            <person name="Tasseva G."/>
            <person name="Perez-Munoz M.E."/>
            <person name="Frese S."/>
            <person name="Gaenzle M.G."/>
            <person name="Walter J."/>
            <person name="Zheng J."/>
        </authorList>
    </citation>
    <scope>NUCLEOTIDE SEQUENCE [LARGE SCALE GENOMIC DNA]</scope>
    <source>
        <strain evidence="2 4">BG-MG3-B</strain>
    </source>
</reference>
<dbReference type="Proteomes" id="UP001199710">
    <property type="component" value="Unassembled WGS sequence"/>
</dbReference>
<sequence length="104" mass="12328">MKITVKSYIKDHRHKRAFARDKCELLKSIALTNSHTRVHSYGDYNLVVDRKHNVLDLDDGVADRIIDNIPLVELERFIGKWNDEQTMIIELRALADKYWRVSEY</sequence>
<name>A0A7W3YLF1_9LACO</name>